<dbReference type="AlphaFoldDB" id="U1X2H4"/>
<dbReference type="HOGENOM" id="CLU_2986470_0_0_9"/>
<name>U1X2H4_ANEAE</name>
<evidence type="ECO:0000313" key="2">
    <source>
        <dbReference type="Proteomes" id="UP000016511"/>
    </source>
</evidence>
<accession>U1X2H4</accession>
<organism evidence="1 2">
    <name type="scientific">Aneurinibacillus aneurinilyticus ATCC 12856</name>
    <dbReference type="NCBI Taxonomy" id="649747"/>
    <lineage>
        <taxon>Bacteria</taxon>
        <taxon>Bacillati</taxon>
        <taxon>Bacillota</taxon>
        <taxon>Bacilli</taxon>
        <taxon>Bacillales</taxon>
        <taxon>Paenibacillaceae</taxon>
        <taxon>Aneurinibacillus group</taxon>
        <taxon>Aneurinibacillus</taxon>
    </lineage>
</organism>
<reference evidence="1 2" key="1">
    <citation type="submission" date="2013-08" db="EMBL/GenBank/DDBJ databases">
        <authorList>
            <person name="Weinstock G."/>
            <person name="Sodergren E."/>
            <person name="Wylie T."/>
            <person name="Fulton L."/>
            <person name="Fulton R."/>
            <person name="Fronick C."/>
            <person name="O'Laughlin M."/>
            <person name="Godfrey J."/>
            <person name="Miner T."/>
            <person name="Herter B."/>
            <person name="Appelbaum E."/>
            <person name="Cordes M."/>
            <person name="Lek S."/>
            <person name="Wollam A."/>
            <person name="Pepin K.H."/>
            <person name="Palsikar V.B."/>
            <person name="Mitreva M."/>
            <person name="Wilson R.K."/>
        </authorList>
    </citation>
    <scope>NUCLEOTIDE SEQUENCE [LARGE SCALE GENOMIC DNA]</scope>
    <source>
        <strain evidence="1 2">ATCC 12856</strain>
    </source>
</reference>
<keyword evidence="2" id="KW-1185">Reference proteome</keyword>
<comment type="caution">
    <text evidence="1">The sequence shown here is derived from an EMBL/GenBank/DDBJ whole genome shotgun (WGS) entry which is preliminary data.</text>
</comment>
<evidence type="ECO:0000313" key="1">
    <source>
        <dbReference type="EMBL" id="ERI09175.1"/>
    </source>
</evidence>
<sequence length="57" mass="6824">MYIKYPACSRFETGKNEATWTPGDEHLYRLCQGLVFNRFFFFQRVVTSSQDNDTFFI</sequence>
<proteinExistence type="predicted"/>
<protein>
    <submittedName>
        <fullName evidence="1">Uncharacterized protein</fullName>
    </submittedName>
</protein>
<dbReference type="Proteomes" id="UP000016511">
    <property type="component" value="Unassembled WGS sequence"/>
</dbReference>
<dbReference type="EMBL" id="AWSJ01000162">
    <property type="protein sequence ID" value="ERI09175.1"/>
    <property type="molecule type" value="Genomic_DNA"/>
</dbReference>
<gene>
    <name evidence="1" type="ORF">HMPREF0083_02690</name>
</gene>
<dbReference type="STRING" id="649747.HMPREF0083_02690"/>